<name>A0A9P5Y4Z7_9AGAR</name>
<reference evidence="2" key="1">
    <citation type="submission" date="2020-11" db="EMBL/GenBank/DDBJ databases">
        <authorList>
            <consortium name="DOE Joint Genome Institute"/>
            <person name="Ahrendt S."/>
            <person name="Riley R."/>
            <person name="Andreopoulos W."/>
            <person name="Labutti K."/>
            <person name="Pangilinan J."/>
            <person name="Ruiz-Duenas F.J."/>
            <person name="Barrasa J.M."/>
            <person name="Sanchez-Garcia M."/>
            <person name="Camarero S."/>
            <person name="Miyauchi S."/>
            <person name="Serrano A."/>
            <person name="Linde D."/>
            <person name="Babiker R."/>
            <person name="Drula E."/>
            <person name="Ayuso-Fernandez I."/>
            <person name="Pacheco R."/>
            <person name="Padilla G."/>
            <person name="Ferreira P."/>
            <person name="Barriuso J."/>
            <person name="Kellner H."/>
            <person name="Castanera R."/>
            <person name="Alfaro M."/>
            <person name="Ramirez L."/>
            <person name="Pisabarro A.G."/>
            <person name="Kuo A."/>
            <person name="Tritt A."/>
            <person name="Lipzen A."/>
            <person name="He G."/>
            <person name="Yan M."/>
            <person name="Ng V."/>
            <person name="Cullen D."/>
            <person name="Martin F."/>
            <person name="Rosso M.-N."/>
            <person name="Henrissat B."/>
            <person name="Hibbett D."/>
            <person name="Martinez A.T."/>
            <person name="Grigoriev I.V."/>
        </authorList>
    </citation>
    <scope>NUCLEOTIDE SEQUENCE</scope>
    <source>
        <strain evidence="2">CBS 247.69</strain>
    </source>
</reference>
<keyword evidence="3" id="KW-1185">Reference proteome</keyword>
<dbReference type="AlphaFoldDB" id="A0A9P5Y4Z7"/>
<proteinExistence type="predicted"/>
<comment type="caution">
    <text evidence="2">The sequence shown here is derived from an EMBL/GenBank/DDBJ whole genome shotgun (WGS) entry which is preliminary data.</text>
</comment>
<feature type="non-terminal residue" evidence="2">
    <location>
        <position position="169"/>
    </location>
</feature>
<accession>A0A9P5Y4Z7</accession>
<gene>
    <name evidence="2" type="ORF">BDZ94DRAFT_1261609</name>
</gene>
<evidence type="ECO:0000313" key="3">
    <source>
        <dbReference type="Proteomes" id="UP000807353"/>
    </source>
</evidence>
<feature type="compositionally biased region" description="Polar residues" evidence="1">
    <location>
        <begin position="83"/>
        <end position="98"/>
    </location>
</feature>
<feature type="compositionally biased region" description="Low complexity" evidence="1">
    <location>
        <begin position="57"/>
        <end position="82"/>
    </location>
</feature>
<dbReference type="Proteomes" id="UP000807353">
    <property type="component" value="Unassembled WGS sequence"/>
</dbReference>
<evidence type="ECO:0000256" key="1">
    <source>
        <dbReference type="SAM" id="MobiDB-lite"/>
    </source>
</evidence>
<sequence length="169" mass="18438">MPEHLIWRSSHHSAQQKTYKNQPNFRFFCSSSSPLSCNKYRPRLFLSEATVSTQCNSTSPSSPLLSSSLPPRRCRPQLPSSPVQTALGKSSAKAPTSHPTTAFQLAVAQQGQSTIPVSPTRSSSSSLEAPTIPAPMVRKRRSAAAPDVLPRLTDLTGRAPFMFESCHFL</sequence>
<dbReference type="EMBL" id="MU150273">
    <property type="protein sequence ID" value="KAF9462329.1"/>
    <property type="molecule type" value="Genomic_DNA"/>
</dbReference>
<protein>
    <submittedName>
        <fullName evidence="2">Uncharacterized protein</fullName>
    </submittedName>
</protein>
<feature type="region of interest" description="Disordered" evidence="1">
    <location>
        <begin position="52"/>
        <end position="98"/>
    </location>
</feature>
<organism evidence="2 3">
    <name type="scientific">Collybia nuda</name>
    <dbReference type="NCBI Taxonomy" id="64659"/>
    <lineage>
        <taxon>Eukaryota</taxon>
        <taxon>Fungi</taxon>
        <taxon>Dikarya</taxon>
        <taxon>Basidiomycota</taxon>
        <taxon>Agaricomycotina</taxon>
        <taxon>Agaricomycetes</taxon>
        <taxon>Agaricomycetidae</taxon>
        <taxon>Agaricales</taxon>
        <taxon>Tricholomatineae</taxon>
        <taxon>Clitocybaceae</taxon>
        <taxon>Collybia</taxon>
    </lineage>
</organism>
<evidence type="ECO:0000313" key="2">
    <source>
        <dbReference type="EMBL" id="KAF9462329.1"/>
    </source>
</evidence>